<comment type="caution">
    <text evidence="1">The sequence shown here is derived from an EMBL/GenBank/DDBJ whole genome shotgun (WGS) entry which is preliminary data.</text>
</comment>
<name>A0ABD2A796_VESSQ</name>
<evidence type="ECO:0000313" key="2">
    <source>
        <dbReference type="Proteomes" id="UP001607302"/>
    </source>
</evidence>
<gene>
    <name evidence="1" type="ORF">V1478_014180</name>
</gene>
<organism evidence="1 2">
    <name type="scientific">Vespula squamosa</name>
    <name type="common">Southern yellow jacket</name>
    <name type="synonym">Wasp</name>
    <dbReference type="NCBI Taxonomy" id="30214"/>
    <lineage>
        <taxon>Eukaryota</taxon>
        <taxon>Metazoa</taxon>
        <taxon>Ecdysozoa</taxon>
        <taxon>Arthropoda</taxon>
        <taxon>Hexapoda</taxon>
        <taxon>Insecta</taxon>
        <taxon>Pterygota</taxon>
        <taxon>Neoptera</taxon>
        <taxon>Endopterygota</taxon>
        <taxon>Hymenoptera</taxon>
        <taxon>Apocrita</taxon>
        <taxon>Aculeata</taxon>
        <taxon>Vespoidea</taxon>
        <taxon>Vespidae</taxon>
        <taxon>Vespinae</taxon>
        <taxon>Vespula</taxon>
    </lineage>
</organism>
<keyword evidence="2" id="KW-1185">Reference proteome</keyword>
<protein>
    <submittedName>
        <fullName evidence="1">Uncharacterized protein</fullName>
    </submittedName>
</protein>
<reference evidence="1 2" key="1">
    <citation type="journal article" date="2024" name="Ann. Entomol. Soc. Am.">
        <title>Genomic analyses of the southern and eastern yellowjacket wasps (Hymenoptera: Vespidae) reveal evolutionary signatures of social life.</title>
        <authorList>
            <person name="Catto M.A."/>
            <person name="Caine P.B."/>
            <person name="Orr S.E."/>
            <person name="Hunt B.G."/>
            <person name="Goodisman M.A.D."/>
        </authorList>
    </citation>
    <scope>NUCLEOTIDE SEQUENCE [LARGE SCALE GENOMIC DNA]</scope>
    <source>
        <strain evidence="1">233</strain>
        <tissue evidence="1">Head and thorax</tissue>
    </source>
</reference>
<dbReference type="Proteomes" id="UP001607302">
    <property type="component" value="Unassembled WGS sequence"/>
</dbReference>
<evidence type="ECO:0000313" key="1">
    <source>
        <dbReference type="EMBL" id="KAL2716504.1"/>
    </source>
</evidence>
<sequence length="62" mass="7533">MTPLGKKYDHRCHMTIKSLDRVLLTDRMTLDLSFKIDDDAFFRQNIIRFLRRFRNLCDSQII</sequence>
<proteinExistence type="predicted"/>
<dbReference type="AlphaFoldDB" id="A0ABD2A796"/>
<accession>A0ABD2A796</accession>
<dbReference type="EMBL" id="JAUDFV010000154">
    <property type="protein sequence ID" value="KAL2716504.1"/>
    <property type="molecule type" value="Genomic_DNA"/>
</dbReference>